<feature type="transmembrane region" description="Helical" evidence="6">
    <location>
        <begin position="372"/>
        <end position="395"/>
    </location>
</feature>
<dbReference type="InterPro" id="IPR017937">
    <property type="entry name" value="Thioredoxin_CS"/>
</dbReference>
<dbReference type="PROSITE" id="PS00194">
    <property type="entry name" value="THIOREDOXIN_1"/>
    <property type="match status" value="1"/>
</dbReference>
<dbReference type="Gene3D" id="3.40.30.10">
    <property type="entry name" value="Glutaredoxin"/>
    <property type="match status" value="2"/>
</dbReference>
<evidence type="ECO:0000256" key="1">
    <source>
        <dbReference type="ARBA" id="ARBA00006347"/>
    </source>
</evidence>
<dbReference type="FunFam" id="3.40.30.10:FF:000107">
    <property type="entry name" value="Protein disulfide-isomerase 5-2"/>
    <property type="match status" value="1"/>
</dbReference>
<evidence type="ECO:0000313" key="9">
    <source>
        <dbReference type="EMBL" id="MBA4624345.1"/>
    </source>
</evidence>
<keyword evidence="9" id="KW-0413">Isomerase</keyword>
<dbReference type="Pfam" id="PF13848">
    <property type="entry name" value="Thioredoxin_6"/>
    <property type="match status" value="1"/>
</dbReference>
<evidence type="ECO:0000256" key="3">
    <source>
        <dbReference type="ARBA" id="ARBA00023157"/>
    </source>
</evidence>
<feature type="compositionally biased region" description="Basic and acidic residues" evidence="5">
    <location>
        <begin position="404"/>
        <end position="425"/>
    </location>
</feature>
<dbReference type="PANTHER" id="PTHR18929:SF218">
    <property type="entry name" value="PROTEIN DISULFIDE-ISOMERASE 5-2"/>
    <property type="match status" value="1"/>
</dbReference>
<dbReference type="GO" id="GO:0006457">
    <property type="term" value="P:protein folding"/>
    <property type="evidence" value="ECO:0007669"/>
    <property type="project" value="TreeGrafter"/>
</dbReference>
<reference evidence="9" key="1">
    <citation type="journal article" date="2013" name="J. Plant Res.">
        <title>Effect of fungi and light on seed germination of three Opuntia species from semiarid lands of central Mexico.</title>
        <authorList>
            <person name="Delgado-Sanchez P."/>
            <person name="Jimenez-Bremont J.F."/>
            <person name="Guerrero-Gonzalez Mde L."/>
            <person name="Flores J."/>
        </authorList>
    </citation>
    <scope>NUCLEOTIDE SEQUENCE</scope>
    <source>
        <tissue evidence="9">Cladode</tissue>
    </source>
</reference>
<protein>
    <submittedName>
        <fullName evidence="9">Protein disulfide-isomerase</fullName>
        <ecNumber evidence="9">5.3.4.1</ecNumber>
    </submittedName>
</protein>
<dbReference type="GO" id="GO:0005783">
    <property type="term" value="C:endoplasmic reticulum"/>
    <property type="evidence" value="ECO:0007669"/>
    <property type="project" value="TreeGrafter"/>
</dbReference>
<keyword evidence="6" id="KW-1133">Transmembrane helix</keyword>
<reference evidence="9" key="2">
    <citation type="submission" date="2020-07" db="EMBL/GenBank/DDBJ databases">
        <authorList>
            <person name="Vera ALvarez R."/>
            <person name="Arias-Moreno D.M."/>
            <person name="Jimenez-Jacinto V."/>
            <person name="Jimenez-Bremont J.F."/>
            <person name="Swaminathan K."/>
            <person name="Moose S.P."/>
            <person name="Guerrero-Gonzalez M.L."/>
            <person name="Marino-Ramirez L."/>
            <person name="Landsman D."/>
            <person name="Rodriguez-Kessler M."/>
            <person name="Delgado-Sanchez P."/>
        </authorList>
    </citation>
    <scope>NUCLEOTIDE SEQUENCE</scope>
    <source>
        <tissue evidence="9">Cladode</tissue>
    </source>
</reference>
<keyword evidence="3" id="KW-1015">Disulfide bond</keyword>
<feature type="signal peptide" evidence="7">
    <location>
        <begin position="1"/>
        <end position="21"/>
    </location>
</feature>
<feature type="region of interest" description="Disordered" evidence="5">
    <location>
        <begin position="402"/>
        <end position="425"/>
    </location>
</feature>
<evidence type="ECO:0000256" key="7">
    <source>
        <dbReference type="SAM" id="SignalP"/>
    </source>
</evidence>
<dbReference type="PROSITE" id="PS51352">
    <property type="entry name" value="THIOREDOXIN_2"/>
    <property type="match status" value="1"/>
</dbReference>
<keyword evidence="6" id="KW-0812">Transmembrane</keyword>
<dbReference type="InterPro" id="IPR036249">
    <property type="entry name" value="Thioredoxin-like_sf"/>
</dbReference>
<feature type="domain" description="Thioredoxin" evidence="8">
    <location>
        <begin position="15"/>
        <end position="139"/>
    </location>
</feature>
<dbReference type="Pfam" id="PF00085">
    <property type="entry name" value="Thioredoxin"/>
    <property type="match status" value="1"/>
</dbReference>
<name>A0A7C9CV85_OPUST</name>
<dbReference type="SUPFAM" id="SSF52833">
    <property type="entry name" value="Thioredoxin-like"/>
    <property type="match status" value="2"/>
</dbReference>
<keyword evidence="6" id="KW-0472">Membrane</keyword>
<comment type="similarity">
    <text evidence="1">Belongs to the protein disulfide isomerase family.</text>
</comment>
<keyword evidence="4" id="KW-0676">Redox-active center</keyword>
<sequence length="425" mass="48282">MERRLVVVSLCFSLLLTSILASDGDTQFAVNGKVIELDESNFEPAISSFDYILVDFYAPWCGHCKRLAPELDAAAPILAELKEPIVIAKVDADKYRRLGDKYEIDGFPTLKLFTHGVPLDYHGPRNADLLVRFLKKFVAPDVAILDSDSAISNFVEAAGTYFPIYLGFGMNESAISKFAIKYKEKAWFAVAKDFSDSIMESYDFDKVPALVSLHPTYDERNIFYGPFDDQFLEEFIKQNLFPLCLPISSDTLKLLRDEERKIVLTIVEDESDEKSRQLIKMLKGAASANRDLLFAYVGLQQYQDFVEPFEISKKTKLPTMVVWDGNEEYFTVIGSESIGEEDQGSEITRFLEGYRQGRIVSKKISGPSFMQFINSLIGFRLIFIIVFVVVVMMLFQSLGNYEEDSQRPPSRRDIREEQGSGDKED</sequence>
<accession>A0A7C9CV85</accession>
<dbReference type="EMBL" id="GISG01047373">
    <property type="protein sequence ID" value="MBA4624345.1"/>
    <property type="molecule type" value="Transcribed_RNA"/>
</dbReference>
<evidence type="ECO:0000256" key="4">
    <source>
        <dbReference type="ARBA" id="ARBA00023284"/>
    </source>
</evidence>
<dbReference type="InterPro" id="IPR013766">
    <property type="entry name" value="Thioredoxin_domain"/>
</dbReference>
<dbReference type="AlphaFoldDB" id="A0A7C9CV85"/>
<dbReference type="EC" id="5.3.4.1" evidence="9"/>
<proteinExistence type="inferred from homology"/>
<evidence type="ECO:0000256" key="2">
    <source>
        <dbReference type="ARBA" id="ARBA00022729"/>
    </source>
</evidence>
<keyword evidence="2 7" id="KW-0732">Signal</keyword>
<evidence type="ECO:0000259" key="8">
    <source>
        <dbReference type="PROSITE" id="PS51352"/>
    </source>
</evidence>
<organism evidence="9">
    <name type="scientific">Opuntia streptacantha</name>
    <name type="common">Prickly pear cactus</name>
    <name type="synonym">Opuntia cardona</name>
    <dbReference type="NCBI Taxonomy" id="393608"/>
    <lineage>
        <taxon>Eukaryota</taxon>
        <taxon>Viridiplantae</taxon>
        <taxon>Streptophyta</taxon>
        <taxon>Embryophyta</taxon>
        <taxon>Tracheophyta</taxon>
        <taxon>Spermatophyta</taxon>
        <taxon>Magnoliopsida</taxon>
        <taxon>eudicotyledons</taxon>
        <taxon>Gunneridae</taxon>
        <taxon>Pentapetalae</taxon>
        <taxon>Caryophyllales</taxon>
        <taxon>Cactineae</taxon>
        <taxon>Cactaceae</taxon>
        <taxon>Opuntioideae</taxon>
        <taxon>Opuntia</taxon>
    </lineage>
</organism>
<dbReference type="GO" id="GO:0034976">
    <property type="term" value="P:response to endoplasmic reticulum stress"/>
    <property type="evidence" value="ECO:0007669"/>
    <property type="project" value="TreeGrafter"/>
</dbReference>
<dbReference type="GO" id="GO:0003756">
    <property type="term" value="F:protein disulfide isomerase activity"/>
    <property type="evidence" value="ECO:0007669"/>
    <property type="project" value="UniProtKB-EC"/>
</dbReference>
<evidence type="ECO:0000256" key="6">
    <source>
        <dbReference type="SAM" id="Phobius"/>
    </source>
</evidence>
<evidence type="ECO:0000256" key="5">
    <source>
        <dbReference type="SAM" id="MobiDB-lite"/>
    </source>
</evidence>
<dbReference type="CDD" id="cd02961">
    <property type="entry name" value="PDI_a_family"/>
    <property type="match status" value="1"/>
</dbReference>
<feature type="chain" id="PRO_5028189227" evidence="7">
    <location>
        <begin position="22"/>
        <end position="425"/>
    </location>
</feature>
<dbReference type="PANTHER" id="PTHR18929">
    <property type="entry name" value="PROTEIN DISULFIDE ISOMERASE"/>
    <property type="match status" value="1"/>
</dbReference>
<dbReference type="PRINTS" id="PR00421">
    <property type="entry name" value="THIOREDOXIN"/>
</dbReference>